<dbReference type="OrthoDB" id="122335at2759"/>
<organism evidence="1 2">
    <name type="scientific">Phytophthora palmivora</name>
    <dbReference type="NCBI Taxonomy" id="4796"/>
    <lineage>
        <taxon>Eukaryota</taxon>
        <taxon>Sar</taxon>
        <taxon>Stramenopiles</taxon>
        <taxon>Oomycota</taxon>
        <taxon>Peronosporomycetes</taxon>
        <taxon>Peronosporales</taxon>
        <taxon>Peronosporaceae</taxon>
        <taxon>Phytophthora</taxon>
    </lineage>
</organism>
<dbReference type="PANTHER" id="PTHR40866">
    <property type="entry name" value="BED-TYPE DOMAIN-CONTAINING PROTEIN"/>
    <property type="match status" value="1"/>
</dbReference>
<protein>
    <submittedName>
        <fullName evidence="1">Uncharacterized protein</fullName>
    </submittedName>
</protein>
<dbReference type="Proteomes" id="UP000237271">
    <property type="component" value="Unassembled WGS sequence"/>
</dbReference>
<keyword evidence="2" id="KW-1185">Reference proteome</keyword>
<evidence type="ECO:0000313" key="2">
    <source>
        <dbReference type="Proteomes" id="UP000237271"/>
    </source>
</evidence>
<reference evidence="1 2" key="1">
    <citation type="journal article" date="2017" name="Genome Biol. Evol.">
        <title>Phytophthora megakarya and P. palmivora, closely related causal agents of cacao black pod rot, underwent increases in genome sizes and gene numbers by different mechanisms.</title>
        <authorList>
            <person name="Ali S.S."/>
            <person name="Shao J."/>
            <person name="Lary D.J."/>
            <person name="Kronmiller B."/>
            <person name="Shen D."/>
            <person name="Strem M.D."/>
            <person name="Amoako-Attah I."/>
            <person name="Akrofi A.Y."/>
            <person name="Begoude B.A."/>
            <person name="Ten Hoopen G.M."/>
            <person name="Coulibaly K."/>
            <person name="Kebe B.I."/>
            <person name="Melnick R.L."/>
            <person name="Guiltinan M.J."/>
            <person name="Tyler B.M."/>
            <person name="Meinhardt L.W."/>
            <person name="Bailey B.A."/>
        </authorList>
    </citation>
    <scope>NUCLEOTIDE SEQUENCE [LARGE SCALE GENOMIC DNA]</scope>
    <source>
        <strain evidence="2">sbr112.9</strain>
    </source>
</reference>
<comment type="caution">
    <text evidence="1">The sequence shown here is derived from an EMBL/GenBank/DDBJ whole genome shotgun (WGS) entry which is preliminary data.</text>
</comment>
<proteinExistence type="predicted"/>
<name>A0A2P4YJL0_9STRA</name>
<dbReference type="AlphaFoldDB" id="A0A2P4YJL0"/>
<dbReference type="EMBL" id="NCKW01002225">
    <property type="protein sequence ID" value="POM77973.1"/>
    <property type="molecule type" value="Genomic_DNA"/>
</dbReference>
<dbReference type="PANTHER" id="PTHR40866:SF1">
    <property type="entry name" value="BED-TYPE DOMAIN-CONTAINING PROTEIN"/>
    <property type="match status" value="1"/>
</dbReference>
<evidence type="ECO:0000313" key="1">
    <source>
        <dbReference type="EMBL" id="POM77973.1"/>
    </source>
</evidence>
<sequence>MRSSSTFTTKQVCSYFFTRSATNKTSLLSISATVYCWLDFVTEYNLSFSLCESPTTDKYTYMKRICTETLLKYAVLVTNEVENAISMFIPRKFGIMIDGWSFHSEHYAAVFAVLEHDQHSEKVLLALAPIVDVLRQATRWGSTYKMIDRYFELRDAMGTDDDDIVSVLPTHRQENRLRALLDLFRDFQSATMKLQEQGVTLLDVRYIFDALVEKHPVVDDYLSADATIVKDPAFEEEYVLVLADKYEELTEDQRLMLHPFETVPVAAATPTCSGHTQGFADQVLSARKKQRSAKKEFGGV</sequence>
<gene>
    <name evidence="1" type="ORF">PHPALM_4564</name>
</gene>
<accession>A0A2P4YJL0</accession>